<evidence type="ECO:0000259" key="1">
    <source>
        <dbReference type="Pfam" id="PF13403"/>
    </source>
</evidence>
<organism evidence="2 3">
    <name type="scientific">Commensalibacter nepenthis</name>
    <dbReference type="NCBI Taxonomy" id="3043872"/>
    <lineage>
        <taxon>Bacteria</taxon>
        <taxon>Pseudomonadati</taxon>
        <taxon>Pseudomonadota</taxon>
        <taxon>Alphaproteobacteria</taxon>
        <taxon>Acetobacterales</taxon>
        <taxon>Acetobacteraceae</taxon>
    </lineage>
</organism>
<dbReference type="Gene3D" id="2.170.16.10">
    <property type="entry name" value="Hedgehog/Intein (Hint) domain"/>
    <property type="match status" value="1"/>
</dbReference>
<gene>
    <name evidence="2" type="ORF">QJV33_06925</name>
</gene>
<dbReference type="RefSeq" id="WP_281462635.1">
    <property type="nucleotide sequence ID" value="NZ_JASBAN010000001.1"/>
</dbReference>
<evidence type="ECO:0000313" key="3">
    <source>
        <dbReference type="Proteomes" id="UP001431775"/>
    </source>
</evidence>
<reference evidence="2" key="1">
    <citation type="submission" date="2023-05" db="EMBL/GenBank/DDBJ databases">
        <title>Whole genome sequence of Commensalibacter sp.</title>
        <authorList>
            <person name="Charoenyingcharoen P."/>
            <person name="Yukphan P."/>
        </authorList>
    </citation>
    <scope>NUCLEOTIDE SEQUENCE</scope>
    <source>
        <strain evidence="2">TBRC 10068</strain>
    </source>
</reference>
<feature type="domain" description="Hedgehog/Intein (Hint)" evidence="1">
    <location>
        <begin position="1330"/>
        <end position="1467"/>
    </location>
</feature>
<dbReference type="InterPro" id="IPR028992">
    <property type="entry name" value="Hedgehog/Intein_dom"/>
</dbReference>
<dbReference type="CDD" id="cd00081">
    <property type="entry name" value="Hint"/>
    <property type="match status" value="1"/>
</dbReference>
<proteinExistence type="predicted"/>
<dbReference type="SUPFAM" id="SSF51294">
    <property type="entry name" value="Hedgehog/intein (Hint) domain"/>
    <property type="match status" value="1"/>
</dbReference>
<dbReference type="InterPro" id="IPR036844">
    <property type="entry name" value="Hint_dom_sf"/>
</dbReference>
<accession>A0ABT6Q9V8</accession>
<sequence>MSEDKNNNQSSVEQTATVVVAANDAVSSSLSDVLLGSSAGVISSGGSLSSDGSASLSELASAGIVGSDAASLASAYSAGVMSVLDETYYAGALGRSLQAATVQNAAVLTTRPNAPTQGIDTYKIAQSQAMWLATASNMVKATSAGYANLYYNVGSNTLYAGLNATVGSAGGGKGAVIYSQGGNLNINANAGLNITSAGQILVGGNFGTDFTFNTSQTLRLDSGTYLSATGYLGGIADKSQAGTSLVGKENLRTGGVSTADSVVMDVGTDVGVVGDVGGFPTQTIIGNNNVIRMGGNIGVFLNASMTVGSDVHMSVATATGSGFFIGSGGYYSAADYGNYYVHGGMGAAYLNGTLNSAARLILGNNTTVKLDNANWGNFAAQAGASVIVGKAFNLSALEISVGYGQNPNTGGILGSQTASMVIGSDATISLGQAGLLDNGSKFYLGSNGAIVVDGLGGVLNVGNGATITANTISVGNYTKDYSGFNPQVGSNMQYSWYKTGSNNSVTIGSNAEINLSGGIALDGNNGKVQLVGGTTSSILNAGFISAGRFYRDYRVALVNGSSTAPVTKYNFVYDNTSGATVNIGDNYIITLTSGTINTGFANEPTISNNGNVMNNINGGVFTFGNNVQLNANSVVVGDYYLSTVNKYTHKPVIFSALTLAASTTYGSNAQLNLSGAVLLNGSGNLINFGDGLTLNASTMSFGSGIGGGTQLSNVFSAGSFGSITLSNGLSNTLGAGRFQLGNNGYIHLLSGDYVMNGSGQVGTLANNNQFILGDNSKLLLDAGSILVSGQRQNFAMGNTGIVSADNFNISGSAQTFTFGSNAVIDIKNNLSYVGSVTSMSFGNNLTLNAGSMSLGAVSATGIIDGGNIFSAGASASITLSTGLTNNMGSGIFQLGNNGYIHLLSGDYVMNGSGQAGTLVNNRFILGDNSKLLLDAGNLVLNGQRQTFTVGSTGTIVANTFSMGGTSQTFIVSNNATATFNSGIVVDGAILNTTFGNNVGLTVGANGIIFNTSTQFAVGTGGSVNVAGDIVFGLNAANTTFKVGANQTTFKANNIVVNADSPSLTFGGGIAYNVAGWNLNGKADTILLGDGATGSIGNITVGGNATGASFNTGKAKSLSFGNVTLINDAALTLNGNVTGQSLNLAGVTKVNVVAGATVDIGSLSFDGTQQVIINVASGATLNIDSVSTFNVGSSNIPRINIQGGTVIVGGQKLRSLSTDQYMVDFGTTAQNGVYRYEGTIQEQSGKITLNNFALSDQAVFDIGTQYLDQNRYQTSVKDGVLYVDYITEAGQRVNLAQFSYTPASGSQAVPNVVISQDDTSGTGWTITLTKCFVTGTHILTPNGEVTVESLNVGDQVITLQNGEQVSKRIVWVGHIDVSVNHYGHKDTLYPVRIRAHAFGLNQPCRDLLVTPEHTIYVDGGLIPARMLVNGRSIIVDTDMDNFTVYHVETEDHSILLSENLATESYLNTDDRHLFNGDTVNLHLAFNENAGHQIWENDAAAPLTVARHQVEPIWQRLDCLATQQGYAFVNKQETTRDPDLCLITQKGRKLHPVDVRGNVYSFYVPANVSVVAMHSKAALPSEVVGPFLDDRRMLGVLVAKISVFGDKSFDILPSDMTGLSGWHPAELNRTDRWTKGLATLPAVVSEMSDKVKLIKIELTTTAEYFVDIIEFAEHIA</sequence>
<comment type="caution">
    <text evidence="2">The sequence shown here is derived from an EMBL/GenBank/DDBJ whole genome shotgun (WGS) entry which is preliminary data.</text>
</comment>
<protein>
    <submittedName>
        <fullName evidence="2">Hint domain-containing protein</fullName>
    </submittedName>
</protein>
<name>A0ABT6Q9V8_9PROT</name>
<dbReference type="Pfam" id="PF13403">
    <property type="entry name" value="Hint_2"/>
    <property type="match status" value="1"/>
</dbReference>
<evidence type="ECO:0000313" key="2">
    <source>
        <dbReference type="EMBL" id="MDI2113013.1"/>
    </source>
</evidence>
<dbReference type="Proteomes" id="UP001431775">
    <property type="component" value="Unassembled WGS sequence"/>
</dbReference>
<dbReference type="EMBL" id="JASBAN010000001">
    <property type="protein sequence ID" value="MDI2113013.1"/>
    <property type="molecule type" value="Genomic_DNA"/>
</dbReference>
<keyword evidence="3" id="KW-1185">Reference proteome</keyword>